<evidence type="ECO:0000256" key="2">
    <source>
        <dbReference type="SAM" id="Phobius"/>
    </source>
</evidence>
<evidence type="ECO:0000256" key="1">
    <source>
        <dbReference type="ARBA" id="ARBA00005801"/>
    </source>
</evidence>
<reference evidence="4 5" key="1">
    <citation type="submission" date="2018-01" db="EMBL/GenBank/DDBJ databases">
        <title>Draft genome sequences of clinical isolates and type strains of oral Veillonella including Veillonella infantum sp., nov.</title>
        <authorList>
            <person name="Mashima I."/>
            <person name="Liao Y.-C."/>
            <person name="Sabharwal A."/>
            <person name="Haase E.M."/>
            <person name="Nakazawa F."/>
            <person name="Scannapieco F.A."/>
        </authorList>
    </citation>
    <scope>NUCLEOTIDE SEQUENCE [LARGE SCALE GENOMIC DNA]</scope>
    <source>
        <strain evidence="4 5">Y6</strain>
    </source>
</reference>
<evidence type="ECO:0000313" key="4">
    <source>
        <dbReference type="EMBL" id="PQL24987.1"/>
    </source>
</evidence>
<dbReference type="AlphaFoldDB" id="A0A2S7ZPC5"/>
<feature type="domain" description="Prepilin type IV endopeptidase peptidase" evidence="3">
    <location>
        <begin position="36"/>
        <end position="136"/>
    </location>
</feature>
<dbReference type="GO" id="GO:0006465">
    <property type="term" value="P:signal peptide processing"/>
    <property type="evidence" value="ECO:0007669"/>
    <property type="project" value="TreeGrafter"/>
</dbReference>
<name>A0A2S7ZPC5_9FIRM</name>
<dbReference type="InterPro" id="IPR000045">
    <property type="entry name" value="Prepilin_IV_endopep_pep"/>
</dbReference>
<feature type="transmembrane region" description="Helical" evidence="2">
    <location>
        <begin position="29"/>
        <end position="54"/>
    </location>
</feature>
<feature type="transmembrane region" description="Helical" evidence="2">
    <location>
        <begin position="75"/>
        <end position="97"/>
    </location>
</feature>
<dbReference type="RefSeq" id="WP_105093325.1">
    <property type="nucleotide sequence ID" value="NZ_PPDF01000012.1"/>
</dbReference>
<dbReference type="Proteomes" id="UP000238877">
    <property type="component" value="Unassembled WGS sequence"/>
</dbReference>
<evidence type="ECO:0000259" key="3">
    <source>
        <dbReference type="Pfam" id="PF01478"/>
    </source>
</evidence>
<dbReference type="GO" id="GO:0004190">
    <property type="term" value="F:aspartic-type endopeptidase activity"/>
    <property type="evidence" value="ECO:0007669"/>
    <property type="project" value="InterPro"/>
</dbReference>
<dbReference type="PANTHER" id="PTHR30487">
    <property type="entry name" value="TYPE 4 PREPILIN-LIKE PROTEINS LEADER PEPTIDE-PROCESSING ENZYME"/>
    <property type="match status" value="1"/>
</dbReference>
<dbReference type="InterPro" id="IPR050882">
    <property type="entry name" value="Prepilin_peptidase/N-MTase"/>
</dbReference>
<organism evidence="4 5">
    <name type="scientific">Veillonella tobetsuensis</name>
    <dbReference type="NCBI Taxonomy" id="1110546"/>
    <lineage>
        <taxon>Bacteria</taxon>
        <taxon>Bacillati</taxon>
        <taxon>Bacillota</taxon>
        <taxon>Negativicutes</taxon>
        <taxon>Veillonellales</taxon>
        <taxon>Veillonellaceae</taxon>
        <taxon>Veillonella</taxon>
    </lineage>
</organism>
<dbReference type="EMBL" id="PPDF01000012">
    <property type="protein sequence ID" value="PQL24987.1"/>
    <property type="molecule type" value="Genomic_DNA"/>
</dbReference>
<dbReference type="Pfam" id="PF01478">
    <property type="entry name" value="Peptidase_A24"/>
    <property type="match status" value="1"/>
</dbReference>
<comment type="caution">
    <text evidence="4">The sequence shown here is derived from an EMBL/GenBank/DDBJ whole genome shotgun (WGS) entry which is preliminary data.</text>
</comment>
<dbReference type="STRING" id="1110546.GCA_001078375_01239"/>
<dbReference type="PANTHER" id="PTHR30487:SF0">
    <property type="entry name" value="PREPILIN LEADER PEPTIDASE_N-METHYLTRANSFERASE-RELATED"/>
    <property type="match status" value="1"/>
</dbReference>
<comment type="similarity">
    <text evidence="1">Belongs to the peptidase A24 family.</text>
</comment>
<keyword evidence="2" id="KW-1133">Transmembrane helix</keyword>
<keyword evidence="2" id="KW-0812">Transmembrane</keyword>
<dbReference type="Gene3D" id="1.20.120.1220">
    <property type="match status" value="1"/>
</dbReference>
<gene>
    <name evidence="4" type="ORF">VTHSUH11_08390</name>
</gene>
<keyword evidence="2" id="KW-0472">Membrane</keyword>
<accession>A0A2S7ZPC5</accession>
<sequence>MEGKKVYICLAISILAIVIPLFFRDYTMFEIICYSFFSLFLVIGATIDKLYYILPDEGALALTIIGIVYSISEQYAVIDTCVHVSIVACISVALRMLSKGGLGWGDIKWISAISIWLTSIQILVMVYVSFLTSILYLAGLYITRNTRSRYIPFGPFLCIGAWSSLHFYNQWEALYWYLIQHIQITVMALY</sequence>
<protein>
    <submittedName>
        <fullName evidence="4">Prepilin peptidase</fullName>
    </submittedName>
</protein>
<proteinExistence type="inferred from homology"/>
<feature type="transmembrane region" description="Helical" evidence="2">
    <location>
        <begin position="109"/>
        <end position="138"/>
    </location>
</feature>
<evidence type="ECO:0000313" key="5">
    <source>
        <dbReference type="Proteomes" id="UP000238877"/>
    </source>
</evidence>
<dbReference type="GO" id="GO:0005886">
    <property type="term" value="C:plasma membrane"/>
    <property type="evidence" value="ECO:0007669"/>
    <property type="project" value="TreeGrafter"/>
</dbReference>
<feature type="transmembrane region" description="Helical" evidence="2">
    <location>
        <begin position="7"/>
        <end position="23"/>
    </location>
</feature>